<evidence type="ECO:0000313" key="4">
    <source>
        <dbReference type="Proteomes" id="UP000440732"/>
    </source>
</evidence>
<accession>A0A6A3QW53</accession>
<evidence type="ECO:0000313" key="5">
    <source>
        <dbReference type="Proteomes" id="UP000460718"/>
    </source>
</evidence>
<gene>
    <name evidence="3" type="ORF">PF004_g26035</name>
    <name evidence="2" type="ORF">PF006_g26447</name>
    <name evidence="1" type="ORF">PF011_g16150</name>
</gene>
<evidence type="ECO:0000313" key="3">
    <source>
        <dbReference type="EMBL" id="KAE9176587.1"/>
    </source>
</evidence>
<dbReference type="EMBL" id="QXGC01003328">
    <property type="protein sequence ID" value="KAE9176587.1"/>
    <property type="molecule type" value="Genomic_DNA"/>
</dbReference>
<evidence type="ECO:0000313" key="6">
    <source>
        <dbReference type="Proteomes" id="UP000476176"/>
    </source>
</evidence>
<protein>
    <submittedName>
        <fullName evidence="2">Uncharacterized protein</fullName>
    </submittedName>
</protein>
<dbReference type="Proteomes" id="UP000460718">
    <property type="component" value="Unassembled WGS sequence"/>
</dbReference>
<name>A0A6A3QW53_9STRA</name>
<evidence type="ECO:0000313" key="1">
    <source>
        <dbReference type="EMBL" id="KAE8995849.1"/>
    </source>
</evidence>
<dbReference type="AlphaFoldDB" id="A0A6A3QW53"/>
<dbReference type="Proteomes" id="UP000440732">
    <property type="component" value="Unassembled WGS sequence"/>
</dbReference>
<proteinExistence type="predicted"/>
<evidence type="ECO:0000313" key="2">
    <source>
        <dbReference type="EMBL" id="KAE9084573.1"/>
    </source>
</evidence>
<dbReference type="EMBL" id="QXFW01001138">
    <property type="protein sequence ID" value="KAE8995849.1"/>
    <property type="molecule type" value="Genomic_DNA"/>
</dbReference>
<comment type="caution">
    <text evidence="2">The sequence shown here is derived from an EMBL/GenBank/DDBJ whole genome shotgun (WGS) entry which is preliminary data.</text>
</comment>
<organism evidence="2 4">
    <name type="scientific">Phytophthora fragariae</name>
    <dbReference type="NCBI Taxonomy" id="53985"/>
    <lineage>
        <taxon>Eukaryota</taxon>
        <taxon>Sar</taxon>
        <taxon>Stramenopiles</taxon>
        <taxon>Oomycota</taxon>
        <taxon>Peronosporomycetes</taxon>
        <taxon>Peronosporales</taxon>
        <taxon>Peronosporaceae</taxon>
        <taxon>Phytophthora</taxon>
    </lineage>
</organism>
<reference evidence="2 4" key="1">
    <citation type="submission" date="2018-08" db="EMBL/GenBank/DDBJ databases">
        <title>Genomic investigation of the strawberry pathogen Phytophthora fragariae indicates pathogenicity is determined by transcriptional variation in three key races.</title>
        <authorList>
            <person name="Adams T.M."/>
            <person name="Armitage A.D."/>
            <person name="Sobczyk M.K."/>
            <person name="Bates H.J."/>
            <person name="Dunwell J.M."/>
            <person name="Nellist C.F."/>
            <person name="Harrison R.J."/>
        </authorList>
    </citation>
    <scope>NUCLEOTIDE SEQUENCE [LARGE SCALE GENOMIC DNA]</scope>
    <source>
        <strain evidence="3 6">BC-23</strain>
        <strain evidence="2 4">NOV-5</strain>
        <strain evidence="1 5">SCRP245</strain>
    </source>
</reference>
<sequence length="103" mass="12091">MKIAQAMKEGWLPKNLTGQLRHWRRRRRSERVRECGEASKSCRIYGCGQAHRARMYESRTREARSSRWLLSRLPYELHGTTPTATGTFAFAGSWIQILKLQRI</sequence>
<dbReference type="Proteomes" id="UP000476176">
    <property type="component" value="Unassembled WGS sequence"/>
</dbReference>
<dbReference type="EMBL" id="QXGA01003329">
    <property type="protein sequence ID" value="KAE9084573.1"/>
    <property type="molecule type" value="Genomic_DNA"/>
</dbReference>